<dbReference type="InterPro" id="IPR051169">
    <property type="entry name" value="NADH-Q_oxidoreductase"/>
</dbReference>
<evidence type="ECO:0000256" key="5">
    <source>
        <dbReference type="ARBA" id="ARBA00023002"/>
    </source>
</evidence>
<evidence type="ECO:0000313" key="7">
    <source>
        <dbReference type="EMBL" id="GIM47343.1"/>
    </source>
</evidence>
<comment type="similarity">
    <text evidence="2">Belongs to the NADH dehydrogenase family.</text>
</comment>
<name>A0AAV4LI03_9BACL</name>
<gene>
    <name evidence="7" type="ORF">DNHGIG_28920</name>
</gene>
<proteinExistence type="inferred from homology"/>
<sequence>MTKIVVLGAGYAGIACGVRLQKLDIPFTLINKHRYHYFTTLLHELAGGRNDAEEYYVDLEDVLNEDQATIIQDVVTALRPQENKIITEKSEYEYDYLVFALGNAPEFFGIPGLKEHALLLRSLDTAKEIREHVEEQFLLYNQDQDSTRLRIIVGGAGLTGIELVGELAEWLPQLTAAYRVPSHQVEVINIEAAPVILPMLDKSLQETAMNVLTKKGIKIRTGEKITRVGEHVVELASGETIEAKTIIWTGGVRANPLLAEAGFETDPRGRAKVNEYLQSVDYENVFVLGDSSCFIGPDGKPLPPTGQLASQMGEHCAKNLNALLRHQELRPFEFHYMGTLASLGSEVGVGNIKGFKTSGVPAGFLKEMTKVKYLYNLGGLRMVAKKRGQFMHR</sequence>
<comment type="cofactor">
    <cofactor evidence="1">
        <name>FAD</name>
        <dbReference type="ChEBI" id="CHEBI:57692"/>
    </cofactor>
</comment>
<keyword evidence="5" id="KW-0560">Oxidoreductase</keyword>
<evidence type="ECO:0000313" key="8">
    <source>
        <dbReference type="Proteomes" id="UP001057291"/>
    </source>
</evidence>
<accession>A0AAV4LI03</accession>
<keyword evidence="4" id="KW-0274">FAD</keyword>
<evidence type="ECO:0000256" key="2">
    <source>
        <dbReference type="ARBA" id="ARBA00005272"/>
    </source>
</evidence>
<dbReference type="RefSeq" id="WP_282200335.1">
    <property type="nucleotide sequence ID" value="NZ_BOQE01000001.1"/>
</dbReference>
<dbReference type="GO" id="GO:0003955">
    <property type="term" value="F:NAD(P)H dehydrogenase (quinone) activity"/>
    <property type="evidence" value="ECO:0007669"/>
    <property type="project" value="TreeGrafter"/>
</dbReference>
<evidence type="ECO:0000256" key="1">
    <source>
        <dbReference type="ARBA" id="ARBA00001974"/>
    </source>
</evidence>
<dbReference type="Proteomes" id="UP001057291">
    <property type="component" value="Unassembled WGS sequence"/>
</dbReference>
<dbReference type="Gene3D" id="3.50.50.100">
    <property type="match status" value="1"/>
</dbReference>
<dbReference type="GO" id="GO:0019646">
    <property type="term" value="P:aerobic electron transport chain"/>
    <property type="evidence" value="ECO:0007669"/>
    <property type="project" value="TreeGrafter"/>
</dbReference>
<dbReference type="PANTHER" id="PTHR42913:SF3">
    <property type="entry name" value="64 KDA MITOCHONDRIAL NADH DEHYDROGENASE (EUROFUNG)"/>
    <property type="match status" value="1"/>
</dbReference>
<evidence type="ECO:0000256" key="3">
    <source>
        <dbReference type="ARBA" id="ARBA00022630"/>
    </source>
</evidence>
<dbReference type="PROSITE" id="PS51257">
    <property type="entry name" value="PROKAR_LIPOPROTEIN"/>
    <property type="match status" value="1"/>
</dbReference>
<keyword evidence="3" id="KW-0285">Flavoprotein</keyword>
<protein>
    <submittedName>
        <fullName evidence="7">NADH dehydrogenase</fullName>
    </submittedName>
</protein>
<evidence type="ECO:0000259" key="6">
    <source>
        <dbReference type="Pfam" id="PF07992"/>
    </source>
</evidence>
<reference evidence="7" key="1">
    <citation type="journal article" date="2023" name="Int. J. Syst. Evol. Microbiol.">
        <title>Collibacillus ludicampi gen. nov., sp. nov., a new soil bacterium of the family Alicyclobacillaceae.</title>
        <authorList>
            <person name="Jojima T."/>
            <person name="Ioku Y."/>
            <person name="Fukuta Y."/>
            <person name="Shirasaka N."/>
            <person name="Matsumura Y."/>
            <person name="Mori M."/>
        </authorList>
    </citation>
    <scope>NUCLEOTIDE SEQUENCE</scope>
    <source>
        <strain evidence="7">TP075</strain>
    </source>
</reference>
<keyword evidence="8" id="KW-1185">Reference proteome</keyword>
<dbReference type="Pfam" id="PF07992">
    <property type="entry name" value="Pyr_redox_2"/>
    <property type="match status" value="1"/>
</dbReference>
<evidence type="ECO:0000256" key="4">
    <source>
        <dbReference type="ARBA" id="ARBA00022827"/>
    </source>
</evidence>
<dbReference type="AlphaFoldDB" id="A0AAV4LI03"/>
<dbReference type="SUPFAM" id="SSF51905">
    <property type="entry name" value="FAD/NAD(P)-binding domain"/>
    <property type="match status" value="1"/>
</dbReference>
<dbReference type="PRINTS" id="PR00411">
    <property type="entry name" value="PNDRDTASEI"/>
</dbReference>
<organism evidence="7 8">
    <name type="scientific">Collibacillus ludicampi</name>
    <dbReference type="NCBI Taxonomy" id="2771369"/>
    <lineage>
        <taxon>Bacteria</taxon>
        <taxon>Bacillati</taxon>
        <taxon>Bacillota</taxon>
        <taxon>Bacilli</taxon>
        <taxon>Bacillales</taxon>
        <taxon>Alicyclobacillaceae</taxon>
        <taxon>Collibacillus</taxon>
    </lineage>
</organism>
<dbReference type="EMBL" id="BOQE01000001">
    <property type="protein sequence ID" value="GIM47343.1"/>
    <property type="molecule type" value="Genomic_DNA"/>
</dbReference>
<dbReference type="PANTHER" id="PTHR42913">
    <property type="entry name" value="APOPTOSIS-INDUCING FACTOR 1"/>
    <property type="match status" value="1"/>
</dbReference>
<dbReference type="InterPro" id="IPR023753">
    <property type="entry name" value="FAD/NAD-binding_dom"/>
</dbReference>
<comment type="caution">
    <text evidence="7">The sequence shown here is derived from an EMBL/GenBank/DDBJ whole genome shotgun (WGS) entry which is preliminary data.</text>
</comment>
<feature type="domain" description="FAD/NAD(P)-binding" evidence="6">
    <location>
        <begin position="3"/>
        <end position="313"/>
    </location>
</feature>
<dbReference type="InterPro" id="IPR036188">
    <property type="entry name" value="FAD/NAD-bd_sf"/>
</dbReference>
<dbReference type="PRINTS" id="PR00368">
    <property type="entry name" value="FADPNR"/>
</dbReference>